<sequence>MASATPGLYTTVLTCPTFVFEPESILSCRNKFPTKRLPKICRGEFDHMLSTLVRYQNQNIGLESFTMKAHIHEANMKQICNRCVELATTGRKGLRSLTLSPDFGFNNTSVLPSSVFQVESLVELSLGSCTVLLEQHPSWPNLIRLSLRFMRFENLEAWIEKVIQGCPLIEAMKINDCLDIDDGRQHYFKVTNLEKLTQLNVFVYPGYSVEVGATPNLESLTCGTYTRELVYSWPDLCQPGYQNLKRLYLSNNLGINGNHSHDHDFSSMDWTQQFPQLEELSIQDYTNLQRVNISSRSLRKIKLVGLIRLEEAYFMCLESQFSSTST</sequence>
<dbReference type="EMBL" id="OX459125">
    <property type="protein sequence ID" value="CAI9116030.1"/>
    <property type="molecule type" value="Genomic_DNA"/>
</dbReference>
<dbReference type="PANTHER" id="PTHR31639">
    <property type="entry name" value="F-BOX PROTEIN-LIKE"/>
    <property type="match status" value="1"/>
</dbReference>
<feature type="domain" description="F-box/LRR-repeat protein 15/At3g58940/PEG3-like LRR" evidence="1">
    <location>
        <begin position="90"/>
        <end position="221"/>
    </location>
</feature>
<evidence type="ECO:0000313" key="2">
    <source>
        <dbReference type="EMBL" id="CAI9116030.1"/>
    </source>
</evidence>
<keyword evidence="3" id="KW-1185">Reference proteome</keyword>
<proteinExistence type="predicted"/>
<dbReference type="Gene3D" id="3.80.10.10">
    <property type="entry name" value="Ribonuclease Inhibitor"/>
    <property type="match status" value="1"/>
</dbReference>
<evidence type="ECO:0000259" key="1">
    <source>
        <dbReference type="Pfam" id="PF24758"/>
    </source>
</evidence>
<organism evidence="2 3">
    <name type="scientific">Oldenlandia corymbosa var. corymbosa</name>
    <dbReference type="NCBI Taxonomy" id="529605"/>
    <lineage>
        <taxon>Eukaryota</taxon>
        <taxon>Viridiplantae</taxon>
        <taxon>Streptophyta</taxon>
        <taxon>Embryophyta</taxon>
        <taxon>Tracheophyta</taxon>
        <taxon>Spermatophyta</taxon>
        <taxon>Magnoliopsida</taxon>
        <taxon>eudicotyledons</taxon>
        <taxon>Gunneridae</taxon>
        <taxon>Pentapetalae</taxon>
        <taxon>asterids</taxon>
        <taxon>lamiids</taxon>
        <taxon>Gentianales</taxon>
        <taxon>Rubiaceae</taxon>
        <taxon>Rubioideae</taxon>
        <taxon>Spermacoceae</taxon>
        <taxon>Hedyotis-Oldenlandia complex</taxon>
        <taxon>Oldenlandia</taxon>
    </lineage>
</organism>
<reference evidence="2" key="1">
    <citation type="submission" date="2023-03" db="EMBL/GenBank/DDBJ databases">
        <authorList>
            <person name="Julca I."/>
        </authorList>
    </citation>
    <scope>NUCLEOTIDE SEQUENCE</scope>
</reference>
<gene>
    <name evidence="2" type="ORF">OLC1_LOCUS22422</name>
</gene>
<name>A0AAV1E8M4_OLDCO</name>
<dbReference type="InterPro" id="IPR032675">
    <property type="entry name" value="LRR_dom_sf"/>
</dbReference>
<dbReference type="AlphaFoldDB" id="A0AAV1E8M4"/>
<evidence type="ECO:0000313" key="3">
    <source>
        <dbReference type="Proteomes" id="UP001161247"/>
    </source>
</evidence>
<dbReference type="InterPro" id="IPR055411">
    <property type="entry name" value="LRR_FXL15/At3g58940/PEG3-like"/>
</dbReference>
<dbReference type="PANTHER" id="PTHR31639:SF256">
    <property type="entry name" value="OS07G0242900 PROTEIN"/>
    <property type="match status" value="1"/>
</dbReference>
<accession>A0AAV1E8M4</accession>
<protein>
    <submittedName>
        <fullName evidence="2">OLC1v1017074C1</fullName>
    </submittedName>
</protein>
<dbReference type="SUPFAM" id="SSF52047">
    <property type="entry name" value="RNI-like"/>
    <property type="match status" value="1"/>
</dbReference>
<dbReference type="Pfam" id="PF24758">
    <property type="entry name" value="LRR_At5g56370"/>
    <property type="match status" value="1"/>
</dbReference>
<dbReference type="Proteomes" id="UP001161247">
    <property type="component" value="Chromosome 8"/>
</dbReference>